<dbReference type="InterPro" id="IPR051089">
    <property type="entry name" value="prtT"/>
</dbReference>
<dbReference type="OrthoDB" id="5217604at2759"/>
<dbReference type="CDD" id="cd12148">
    <property type="entry name" value="fungal_TF_MHR"/>
    <property type="match status" value="1"/>
</dbReference>
<dbReference type="InterPro" id="IPR001138">
    <property type="entry name" value="Zn2Cys6_DnaBD"/>
</dbReference>
<gene>
    <name evidence="8" type="ORF">GQ607_009147</name>
</gene>
<accession>A0A8H3W787</accession>
<dbReference type="GO" id="GO:0005634">
    <property type="term" value="C:nucleus"/>
    <property type="evidence" value="ECO:0007669"/>
    <property type="project" value="UniProtKB-SubCell"/>
</dbReference>
<evidence type="ECO:0000256" key="1">
    <source>
        <dbReference type="ARBA" id="ARBA00004123"/>
    </source>
</evidence>
<dbReference type="PANTHER" id="PTHR31845:SF37">
    <property type="entry name" value="TRANSCRIPTION FACTOR DOMAIN-CONTAINING PROTEIN"/>
    <property type="match status" value="1"/>
</dbReference>
<proteinExistence type="predicted"/>
<dbReference type="GO" id="GO:0000981">
    <property type="term" value="F:DNA-binding transcription factor activity, RNA polymerase II-specific"/>
    <property type="evidence" value="ECO:0007669"/>
    <property type="project" value="InterPro"/>
</dbReference>
<dbReference type="AlphaFoldDB" id="A0A8H3W787"/>
<dbReference type="CDD" id="cd00067">
    <property type="entry name" value="GAL4"/>
    <property type="match status" value="1"/>
</dbReference>
<evidence type="ECO:0000259" key="7">
    <source>
        <dbReference type="PROSITE" id="PS50048"/>
    </source>
</evidence>
<reference evidence="8 9" key="1">
    <citation type="submission" date="2019-12" db="EMBL/GenBank/DDBJ databases">
        <title>A genome sequence resource for the geographically widespread anthracnose pathogen Colletotrichum asianum.</title>
        <authorList>
            <person name="Meng Y."/>
        </authorList>
    </citation>
    <scope>NUCLEOTIDE SEQUENCE [LARGE SCALE GENOMIC DNA]</scope>
    <source>
        <strain evidence="8 9">ICMP 18580</strain>
    </source>
</reference>
<name>A0A8H3W787_9PEZI</name>
<dbReference type="GO" id="GO:0000976">
    <property type="term" value="F:transcription cis-regulatory region binding"/>
    <property type="evidence" value="ECO:0007669"/>
    <property type="project" value="TreeGrafter"/>
</dbReference>
<dbReference type="SUPFAM" id="SSF56601">
    <property type="entry name" value="beta-lactamase/transpeptidase-like"/>
    <property type="match status" value="1"/>
</dbReference>
<evidence type="ECO:0000256" key="2">
    <source>
        <dbReference type="ARBA" id="ARBA00023015"/>
    </source>
</evidence>
<dbReference type="InterPro" id="IPR058664">
    <property type="entry name" value="ARB_00930-like_C"/>
</dbReference>
<dbReference type="Gene3D" id="4.10.240.10">
    <property type="entry name" value="Zn(2)-C6 fungal-type DNA-binding domain"/>
    <property type="match status" value="1"/>
</dbReference>
<dbReference type="SUPFAM" id="SSF57701">
    <property type="entry name" value="Zn2/Cys6 DNA-binding domain"/>
    <property type="match status" value="1"/>
</dbReference>
<protein>
    <recommendedName>
        <fullName evidence="7">Zn(2)-C6 fungal-type domain-containing protein</fullName>
    </recommendedName>
</protein>
<evidence type="ECO:0000256" key="6">
    <source>
        <dbReference type="SAM" id="MobiDB-lite"/>
    </source>
</evidence>
<comment type="subcellular location">
    <subcellularLocation>
        <location evidence="1">Nucleus</location>
    </subcellularLocation>
</comment>
<evidence type="ECO:0000256" key="3">
    <source>
        <dbReference type="ARBA" id="ARBA00023125"/>
    </source>
</evidence>
<dbReference type="InterPro" id="IPR001466">
    <property type="entry name" value="Beta-lactam-related"/>
</dbReference>
<dbReference type="PROSITE" id="PS00463">
    <property type="entry name" value="ZN2_CY6_FUNGAL_1"/>
    <property type="match status" value="1"/>
</dbReference>
<evidence type="ECO:0000256" key="5">
    <source>
        <dbReference type="ARBA" id="ARBA00023242"/>
    </source>
</evidence>
<keyword evidence="3" id="KW-0238">DNA-binding</keyword>
<evidence type="ECO:0000313" key="9">
    <source>
        <dbReference type="Proteomes" id="UP000434172"/>
    </source>
</evidence>
<dbReference type="Pfam" id="PF26335">
    <property type="entry name" value="ARB_00930_C"/>
    <property type="match status" value="1"/>
</dbReference>
<dbReference type="EMBL" id="WOWK01000050">
    <property type="protein sequence ID" value="KAF0323701.1"/>
    <property type="molecule type" value="Genomic_DNA"/>
</dbReference>
<dbReference type="PANTHER" id="PTHR31845">
    <property type="entry name" value="FINGER DOMAIN PROTEIN, PUTATIVE-RELATED"/>
    <property type="match status" value="1"/>
</dbReference>
<dbReference type="Pfam" id="PF00144">
    <property type="entry name" value="Beta-lactamase"/>
    <property type="match status" value="1"/>
</dbReference>
<keyword evidence="2" id="KW-0805">Transcription regulation</keyword>
<dbReference type="InterPro" id="IPR036864">
    <property type="entry name" value="Zn2-C6_fun-type_DNA-bd_sf"/>
</dbReference>
<keyword evidence="5" id="KW-0539">Nucleus</keyword>
<dbReference type="Gene3D" id="3.40.710.10">
    <property type="entry name" value="DD-peptidase/beta-lactamase superfamily"/>
    <property type="match status" value="1"/>
</dbReference>
<comment type="caution">
    <text evidence="8">The sequence shown here is derived from an EMBL/GenBank/DDBJ whole genome shotgun (WGS) entry which is preliminary data.</text>
</comment>
<evidence type="ECO:0000256" key="4">
    <source>
        <dbReference type="ARBA" id="ARBA00023163"/>
    </source>
</evidence>
<evidence type="ECO:0000313" key="8">
    <source>
        <dbReference type="EMBL" id="KAF0323701.1"/>
    </source>
</evidence>
<sequence>MESRQRSPTPLLKTCRTCAHAKIKCDRTQDSVICDRCLRLGKECSYAPARGRKPQGSRARSNKLLHVPDQSAPPPPPESPAASSSNHSRSPPPATASSGLPRPRLEGHDPFDAGQLTVEKGQELLDRFRTKLTPHFPFVIITADENVNTLKQTKPALCLALMAAASHDDVRLQRALGQMFNELIAARLIEGDFTSLHILQGLLVHLAWAHFQPRPKRYTQHLHLAVSIVSDLRLDRPKNVQRWNVERSERMGTAQHYVESLDEQRAFLGTYYLSSCSSIVLQKLRIVTLTTYMTETADRLAEVAEYPTDQYLPYIIRLQRVAEDIDDIVKNESTLDPMQIQAAVSDARERIDLFKNNLSFPLGDCPILVPQMHTIQLCLNQLSLPDAPFALHKPQNPSSQRLIQGLSESIVSAKSLVSILLHTPPGQEVYFPNIVWVMLHCGNTLAARLDLQAADPRISFMTEHLRQFSDIGHTIRQVVLRLDSATSPDVDDRGDRDSFYHFLIRTKRVEKWYLDQQKLFTSQHGVSPQGLNVPTTRSLSSLGTPTSNLSSQSVGFDYSVAPSVFSQPAIASASNAMAYTDFTLPENAAMTSNAEFPVDSLSFVNDTFIPFKSWNYAMGSDHGGSAQFYFANTPTYQPCPLLRAYYPAPSIDQSSGEVKSFTDQFTKLFDQLIQKGGSDDFGAITPNTTSFSVVLFSGSDESEENPVFFEYHHMASEAPRDSSLDSDTIFPLGTLSQLFTVYTWLVQAGDEYWGTPITQFIPELGNVSTGLAVEWDEITIGALAGQMSGLARDSFACSLDGPCTRNDFVEKFATQSPLFLPDTTPVISNAAFQLLAFALEAHKAGNRSATFDQILDTAIFGPLNMSNSGLLAHNSKVFADGLNTSAIGEPGALSIISTASDLARAGHSMLSSRLIPEAATRRWLQPIADTSNLRNGVGRPWEIYHAGQYANSSILDVYTKTGLIGHYASYFGLAPDFNAGFAILAHDTEAARGPDLNVYADIVSLAIVQLQKLAAAEAKARYVGSFDGPAGSASFNVSSDGPGLIVTSLKKGDVDLRNEIAASAGIKLENLDFRLYPSNVMTEAQHQFVAVFQDKSAPVDMGTLTCITWQDVGSLGSTVDVHFVFDMANTGKALKVTFGGGSIALSRSG</sequence>
<keyword evidence="9" id="KW-1185">Reference proteome</keyword>
<dbReference type="PROSITE" id="PS50048">
    <property type="entry name" value="ZN2_CY6_FUNGAL_2"/>
    <property type="match status" value="1"/>
</dbReference>
<dbReference type="Proteomes" id="UP000434172">
    <property type="component" value="Unassembled WGS sequence"/>
</dbReference>
<feature type="compositionally biased region" description="Low complexity" evidence="6">
    <location>
        <begin position="80"/>
        <end position="89"/>
    </location>
</feature>
<dbReference type="SMART" id="SM00066">
    <property type="entry name" value="GAL4"/>
    <property type="match status" value="1"/>
</dbReference>
<dbReference type="InterPro" id="IPR012338">
    <property type="entry name" value="Beta-lactam/transpept-like"/>
</dbReference>
<feature type="region of interest" description="Disordered" evidence="6">
    <location>
        <begin position="65"/>
        <end position="113"/>
    </location>
</feature>
<organism evidence="8 9">
    <name type="scientific">Colletotrichum asianum</name>
    <dbReference type="NCBI Taxonomy" id="702518"/>
    <lineage>
        <taxon>Eukaryota</taxon>
        <taxon>Fungi</taxon>
        <taxon>Dikarya</taxon>
        <taxon>Ascomycota</taxon>
        <taxon>Pezizomycotina</taxon>
        <taxon>Sordariomycetes</taxon>
        <taxon>Hypocreomycetidae</taxon>
        <taxon>Glomerellales</taxon>
        <taxon>Glomerellaceae</taxon>
        <taxon>Colletotrichum</taxon>
        <taxon>Colletotrichum gloeosporioides species complex</taxon>
    </lineage>
</organism>
<keyword evidence="4" id="KW-0804">Transcription</keyword>
<feature type="domain" description="Zn(2)-C6 fungal-type" evidence="7">
    <location>
        <begin position="14"/>
        <end position="46"/>
    </location>
</feature>
<dbReference type="GO" id="GO:0008270">
    <property type="term" value="F:zinc ion binding"/>
    <property type="evidence" value="ECO:0007669"/>
    <property type="project" value="InterPro"/>
</dbReference>